<evidence type="ECO:0000313" key="1">
    <source>
        <dbReference type="EMBL" id="MDT0551547.1"/>
    </source>
</evidence>
<accession>A0ABU2Y0K6</accession>
<dbReference type="EMBL" id="JAVRFD010001202">
    <property type="protein sequence ID" value="MDT0551547.1"/>
    <property type="molecule type" value="Genomic_DNA"/>
</dbReference>
<name>A0ABU2Y0K6_9ACTN</name>
<feature type="non-terminal residue" evidence="1">
    <location>
        <position position="1"/>
    </location>
</feature>
<gene>
    <name evidence="1" type="ORF">RND15_54245</name>
</gene>
<feature type="non-terminal residue" evidence="1">
    <location>
        <position position="129"/>
    </location>
</feature>
<dbReference type="Proteomes" id="UP001180754">
    <property type="component" value="Unassembled WGS sequence"/>
</dbReference>
<protein>
    <submittedName>
        <fullName evidence="1">Uncharacterized protein</fullName>
    </submittedName>
</protein>
<comment type="caution">
    <text evidence="1">The sequence shown here is derived from an EMBL/GenBank/DDBJ whole genome shotgun (WGS) entry which is preliminary data.</text>
</comment>
<evidence type="ECO:0000313" key="2">
    <source>
        <dbReference type="Proteomes" id="UP001180754"/>
    </source>
</evidence>
<keyword evidence="2" id="KW-1185">Reference proteome</keyword>
<organism evidence="1 2">
    <name type="scientific">Streptomyces lonegramiae</name>
    <dbReference type="NCBI Taxonomy" id="3075524"/>
    <lineage>
        <taxon>Bacteria</taxon>
        <taxon>Bacillati</taxon>
        <taxon>Actinomycetota</taxon>
        <taxon>Actinomycetes</taxon>
        <taxon>Kitasatosporales</taxon>
        <taxon>Streptomycetaceae</taxon>
        <taxon>Streptomyces</taxon>
    </lineage>
</organism>
<sequence length="129" mass="14555">VGTRRMWERRPSDADYCHIRVGIGTHRLATRLMAPETGPPEDLEPVSTVALRRFVKTHSVVHALPTAVSLRAFPTITFEGERKLAQQLVRSMVLELCTFHGPDHVQVAIVTANPDGENWSWVKWLPHAQ</sequence>
<reference evidence="1" key="1">
    <citation type="submission" date="2024-05" db="EMBL/GenBank/DDBJ databases">
        <title>30 novel species of actinomycetes from the DSMZ collection.</title>
        <authorList>
            <person name="Nouioui I."/>
        </authorList>
    </citation>
    <scope>NUCLEOTIDE SEQUENCE</scope>
    <source>
        <strain evidence="1">DSM 41529</strain>
    </source>
</reference>
<proteinExistence type="predicted"/>